<dbReference type="Gene3D" id="2.60.120.650">
    <property type="entry name" value="Cupin"/>
    <property type="match status" value="1"/>
</dbReference>
<dbReference type="SUPFAM" id="SSF51197">
    <property type="entry name" value="Clavaminate synthase-like"/>
    <property type="match status" value="1"/>
</dbReference>
<dbReference type="EMBL" id="JBBKZT010000001">
    <property type="protein sequence ID" value="MEJ8845368.1"/>
    <property type="molecule type" value="Genomic_DNA"/>
</dbReference>
<feature type="region of interest" description="Disordered" evidence="1">
    <location>
        <begin position="1"/>
        <end position="26"/>
    </location>
</feature>
<dbReference type="PROSITE" id="PS51184">
    <property type="entry name" value="JMJC"/>
    <property type="match status" value="1"/>
</dbReference>
<sequence length="351" mass="39784">MQMQSEAVQPSPLEQAEAPPGRTPAKWLPIERVDGAQLSYDDFLARYMHTNRPVVLTNVASDWPAMRNWTPEHFKKRFGSQPVAIGYDRNMPFDTFIDQVLESSPEKPGPYMYRSFLHEVLPELLPDVIPQNKFAFPRRYASPLMLEKWRRPDGYLKLLIGGVGSKFPVMHYDGENAHAAITEIYGDKEFIVYPPEDGQYLYPKKFFQNHSMVDDPVMMDLERFPLLAKATQYRTTLKPGDMIFVPAKWWHAARALSTSISVCTNMLDGSNWGGYVDEVATDEAKASPKRAKFVRRYLTVAGRVLDAMERLQRNSPALAKALVLPGILAPASAEVAPEPSRQQLNIRIPTS</sequence>
<reference evidence="3 4" key="1">
    <citation type="submission" date="2024-03" db="EMBL/GenBank/DDBJ databases">
        <title>Novel species of the genus Variovorax.</title>
        <authorList>
            <person name="Liu Q."/>
            <person name="Xin Y.-H."/>
        </authorList>
    </citation>
    <scope>NUCLEOTIDE SEQUENCE [LARGE SCALE GENOMIC DNA]</scope>
    <source>
        <strain evidence="3 4">KACC 18900</strain>
    </source>
</reference>
<dbReference type="PANTHER" id="PTHR12480">
    <property type="entry name" value="ARGININE DEMETHYLASE AND LYSYL-HYDROXYLASE JMJD"/>
    <property type="match status" value="1"/>
</dbReference>
<comment type="caution">
    <text evidence="3">The sequence shown here is derived from an EMBL/GenBank/DDBJ whole genome shotgun (WGS) entry which is preliminary data.</text>
</comment>
<proteinExistence type="predicted"/>
<dbReference type="Pfam" id="PF13621">
    <property type="entry name" value="Cupin_8"/>
    <property type="match status" value="1"/>
</dbReference>
<dbReference type="Proteomes" id="UP001385892">
    <property type="component" value="Unassembled WGS sequence"/>
</dbReference>
<dbReference type="InterPro" id="IPR003347">
    <property type="entry name" value="JmjC_dom"/>
</dbReference>
<evidence type="ECO:0000256" key="1">
    <source>
        <dbReference type="SAM" id="MobiDB-lite"/>
    </source>
</evidence>
<accession>A0ABU8WCZ6</accession>
<protein>
    <submittedName>
        <fullName evidence="3">Cupin-like domain-containing protein</fullName>
    </submittedName>
</protein>
<dbReference type="InterPro" id="IPR041667">
    <property type="entry name" value="Cupin_8"/>
</dbReference>
<keyword evidence="4" id="KW-1185">Reference proteome</keyword>
<evidence type="ECO:0000259" key="2">
    <source>
        <dbReference type="PROSITE" id="PS51184"/>
    </source>
</evidence>
<dbReference type="PANTHER" id="PTHR12480:SF6">
    <property type="entry name" value="2-OXOGLUTARATE AND IRON-DEPENDENT OXYGENASE JMJD4"/>
    <property type="match status" value="1"/>
</dbReference>
<name>A0ABU8WCZ6_9BURK</name>
<feature type="domain" description="JmjC" evidence="2">
    <location>
        <begin position="110"/>
        <end position="283"/>
    </location>
</feature>
<evidence type="ECO:0000313" key="4">
    <source>
        <dbReference type="Proteomes" id="UP001385892"/>
    </source>
</evidence>
<dbReference type="SMART" id="SM00558">
    <property type="entry name" value="JmjC"/>
    <property type="match status" value="1"/>
</dbReference>
<dbReference type="InterPro" id="IPR050910">
    <property type="entry name" value="JMJD6_ArgDemeth/LysHydrox"/>
</dbReference>
<evidence type="ECO:0000313" key="3">
    <source>
        <dbReference type="EMBL" id="MEJ8845368.1"/>
    </source>
</evidence>
<organism evidence="3 4">
    <name type="scientific">Variovorax rhizosphaerae</name>
    <dbReference type="NCBI Taxonomy" id="1836200"/>
    <lineage>
        <taxon>Bacteria</taxon>
        <taxon>Pseudomonadati</taxon>
        <taxon>Pseudomonadota</taxon>
        <taxon>Betaproteobacteria</taxon>
        <taxon>Burkholderiales</taxon>
        <taxon>Comamonadaceae</taxon>
        <taxon>Variovorax</taxon>
    </lineage>
</organism>
<gene>
    <name evidence="3" type="ORF">WKW82_01840</name>
</gene>
<dbReference type="RefSeq" id="WP_340340536.1">
    <property type="nucleotide sequence ID" value="NZ_JBBKZT010000001.1"/>
</dbReference>